<dbReference type="Proteomes" id="UP001186974">
    <property type="component" value="Unassembled WGS sequence"/>
</dbReference>
<evidence type="ECO:0000313" key="2">
    <source>
        <dbReference type="Proteomes" id="UP001186974"/>
    </source>
</evidence>
<protein>
    <submittedName>
        <fullName evidence="1">Uncharacterized protein</fullName>
    </submittedName>
</protein>
<accession>A0ACC3CU47</accession>
<sequence>AMSFISVNHTIETQSLFKYDLESPRSSASPVPPPPSQWLESLPPNNMAETEYSESEEAALARKPVGHLIAGVTISQEELAEVLKMVDEEAAREAEQQHQSQISTDSEPGEVGPLEKGKRKAPAEAEQP</sequence>
<feature type="non-terminal residue" evidence="1">
    <location>
        <position position="1"/>
    </location>
</feature>
<keyword evidence="2" id="KW-1185">Reference proteome</keyword>
<proteinExistence type="predicted"/>
<comment type="caution">
    <text evidence="1">The sequence shown here is derived from an EMBL/GenBank/DDBJ whole genome shotgun (WGS) entry which is preliminary data.</text>
</comment>
<evidence type="ECO:0000313" key="1">
    <source>
        <dbReference type="EMBL" id="KAK3044621.1"/>
    </source>
</evidence>
<reference evidence="1" key="1">
    <citation type="submission" date="2024-09" db="EMBL/GenBank/DDBJ databases">
        <title>Black Yeasts Isolated from many extreme environments.</title>
        <authorList>
            <person name="Coleine C."/>
            <person name="Stajich J.E."/>
            <person name="Selbmann L."/>
        </authorList>
    </citation>
    <scope>NUCLEOTIDE SEQUENCE</scope>
    <source>
        <strain evidence="1">CCFEE 5737</strain>
    </source>
</reference>
<gene>
    <name evidence="1" type="ORF">LTS18_000791</name>
</gene>
<name>A0ACC3CU47_9PEZI</name>
<organism evidence="1 2">
    <name type="scientific">Coniosporium uncinatum</name>
    <dbReference type="NCBI Taxonomy" id="93489"/>
    <lineage>
        <taxon>Eukaryota</taxon>
        <taxon>Fungi</taxon>
        <taxon>Dikarya</taxon>
        <taxon>Ascomycota</taxon>
        <taxon>Pezizomycotina</taxon>
        <taxon>Dothideomycetes</taxon>
        <taxon>Dothideomycetes incertae sedis</taxon>
        <taxon>Coniosporium</taxon>
    </lineage>
</organism>
<dbReference type="EMBL" id="JAWDJW010011692">
    <property type="protein sequence ID" value="KAK3044621.1"/>
    <property type="molecule type" value="Genomic_DNA"/>
</dbReference>